<dbReference type="InterPro" id="IPR009078">
    <property type="entry name" value="Ferritin-like_SF"/>
</dbReference>
<dbReference type="Proteomes" id="UP000199397">
    <property type="component" value="Unassembled WGS sequence"/>
</dbReference>
<evidence type="ECO:0000259" key="3">
    <source>
        <dbReference type="Pfam" id="PF09968"/>
    </source>
</evidence>
<dbReference type="InterPro" id="IPR019243">
    <property type="entry name" value="DUF2202"/>
</dbReference>
<dbReference type="AlphaFoldDB" id="A0A1H3VG85"/>
<feature type="signal peptide" evidence="2">
    <location>
        <begin position="1"/>
        <end position="26"/>
    </location>
</feature>
<feature type="chain" id="PRO_5011490613" description="DUF2202 domain-containing protein" evidence="2">
    <location>
        <begin position="27"/>
        <end position="230"/>
    </location>
</feature>
<name>A0A1H3VG85_9GAMM</name>
<dbReference type="RefSeq" id="WP_093064218.1">
    <property type="nucleotide sequence ID" value="NZ_FNQP01000001.1"/>
</dbReference>
<feature type="region of interest" description="Disordered" evidence="1">
    <location>
        <begin position="202"/>
        <end position="230"/>
    </location>
</feature>
<keyword evidence="2" id="KW-0732">Signal</keyword>
<evidence type="ECO:0000256" key="1">
    <source>
        <dbReference type="SAM" id="MobiDB-lite"/>
    </source>
</evidence>
<feature type="compositionally biased region" description="Gly residues" evidence="1">
    <location>
        <begin position="208"/>
        <end position="230"/>
    </location>
</feature>
<evidence type="ECO:0000256" key="2">
    <source>
        <dbReference type="SAM" id="SignalP"/>
    </source>
</evidence>
<keyword evidence="5" id="KW-1185">Reference proteome</keyword>
<dbReference type="Pfam" id="PF09968">
    <property type="entry name" value="DUF2202"/>
    <property type="match status" value="1"/>
</dbReference>
<accession>A0A1H3VG85</accession>
<dbReference type="EMBL" id="FNQP01000001">
    <property type="protein sequence ID" value="SDZ73803.1"/>
    <property type="molecule type" value="Genomic_DNA"/>
</dbReference>
<feature type="domain" description="DUF2202" evidence="3">
    <location>
        <begin position="44"/>
        <end position="203"/>
    </location>
</feature>
<dbReference type="SUPFAM" id="SSF47240">
    <property type="entry name" value="Ferritin-like"/>
    <property type="match status" value="1"/>
</dbReference>
<dbReference type="InterPro" id="IPR012347">
    <property type="entry name" value="Ferritin-like"/>
</dbReference>
<evidence type="ECO:0000313" key="5">
    <source>
        <dbReference type="Proteomes" id="UP000199397"/>
    </source>
</evidence>
<proteinExistence type="predicted"/>
<dbReference type="PROSITE" id="PS51257">
    <property type="entry name" value="PROKAR_LIPOPROTEIN"/>
    <property type="match status" value="1"/>
</dbReference>
<organism evidence="4 5">
    <name type="scientific">Thiothrix caldifontis</name>
    <dbReference type="NCBI Taxonomy" id="525918"/>
    <lineage>
        <taxon>Bacteria</taxon>
        <taxon>Pseudomonadati</taxon>
        <taxon>Pseudomonadota</taxon>
        <taxon>Gammaproteobacteria</taxon>
        <taxon>Thiotrichales</taxon>
        <taxon>Thiotrichaceae</taxon>
        <taxon>Thiothrix</taxon>
    </lineage>
</organism>
<gene>
    <name evidence="4" type="ORF">SAMN05660964_00061</name>
</gene>
<protein>
    <recommendedName>
        <fullName evidence="3">DUF2202 domain-containing protein</fullName>
    </recommendedName>
</protein>
<sequence>MTFRKTLIAGMIAIACTGLLTTPTFAKGNGQQQAQAQVLSAAETQSLRFMREEEKLARDAYIALYQQWQLPVFNNISQSEQQHTDKVKALLQTYRIADPVINDAVGVFQNTDLAALYATLMARGQTSALDALYVGALIEEVDIVDLQKSMRETTRPDLLNTYDSLLRASRNHLRAFVGQIQSQGIAYVAQTMPQAEVDAIVNSPNERGQGGGGQGAGNGRGQGRGQGRGM</sequence>
<dbReference type="CDD" id="cd01048">
    <property type="entry name" value="Ferritin_like_AB2"/>
    <property type="match status" value="1"/>
</dbReference>
<dbReference type="Gene3D" id="1.20.1260.10">
    <property type="match status" value="1"/>
</dbReference>
<dbReference type="STRING" id="525918.SAMN05660964_00061"/>
<dbReference type="OrthoDB" id="9801086at2"/>
<reference evidence="4 5" key="1">
    <citation type="submission" date="2016-10" db="EMBL/GenBank/DDBJ databases">
        <authorList>
            <person name="de Groot N.N."/>
        </authorList>
    </citation>
    <scope>NUCLEOTIDE SEQUENCE [LARGE SCALE GENOMIC DNA]</scope>
    <source>
        <strain evidence="4 5">DSM 21228</strain>
    </source>
</reference>
<evidence type="ECO:0000313" key="4">
    <source>
        <dbReference type="EMBL" id="SDZ73803.1"/>
    </source>
</evidence>